<name>A0ABW7CIL2_9CYAN</name>
<dbReference type="RefSeq" id="WP_393015619.1">
    <property type="nucleotide sequence ID" value="NZ_JAZAQF010000095.1"/>
</dbReference>
<dbReference type="Proteomes" id="UP001604335">
    <property type="component" value="Unassembled WGS sequence"/>
</dbReference>
<sequence>MWPNDPIGRRSPGTIAQVYRGLSGRSRQASLAEDVPPNGPIGISMGMMGGKISPKPALLRSVLRFFTEGILVGKLGQGFP</sequence>
<comment type="caution">
    <text evidence="1">The sequence shown here is derived from an EMBL/GenBank/DDBJ whole genome shotgun (WGS) entry which is preliminary data.</text>
</comment>
<organism evidence="1 2">
    <name type="scientific">Limnothrix redekei LRLZ20PSL1</name>
    <dbReference type="NCBI Taxonomy" id="3112953"/>
    <lineage>
        <taxon>Bacteria</taxon>
        <taxon>Bacillati</taxon>
        <taxon>Cyanobacteriota</taxon>
        <taxon>Cyanophyceae</taxon>
        <taxon>Pseudanabaenales</taxon>
        <taxon>Pseudanabaenaceae</taxon>
        <taxon>Limnothrix</taxon>
    </lineage>
</organism>
<gene>
    <name evidence="1" type="ORF">VPK24_18450</name>
</gene>
<protein>
    <submittedName>
        <fullName evidence="1">Uncharacterized protein</fullName>
    </submittedName>
</protein>
<reference evidence="2" key="1">
    <citation type="journal article" date="2024" name="Algal Res.">
        <title>Biochemical, toxicological and genomic investigation of a high-biomass producing Limnothrix strain isolated from Italian shallow drinking water reservoir.</title>
        <authorList>
            <person name="Simonazzi M."/>
            <person name="Shishido T.K."/>
            <person name="Delbaje E."/>
            <person name="Wahlsten M."/>
            <person name="Fewer D.P."/>
            <person name="Sivonen K."/>
            <person name="Pezzolesi L."/>
            <person name="Pistocchi R."/>
        </authorList>
    </citation>
    <scope>NUCLEOTIDE SEQUENCE [LARGE SCALE GENOMIC DNA]</scope>
    <source>
        <strain evidence="2">LRLZ20PSL1</strain>
    </source>
</reference>
<keyword evidence="2" id="KW-1185">Reference proteome</keyword>
<evidence type="ECO:0000313" key="2">
    <source>
        <dbReference type="Proteomes" id="UP001604335"/>
    </source>
</evidence>
<evidence type="ECO:0000313" key="1">
    <source>
        <dbReference type="EMBL" id="MFG3819631.1"/>
    </source>
</evidence>
<accession>A0ABW7CIL2</accession>
<proteinExistence type="predicted"/>
<dbReference type="EMBL" id="JAZAQF010000095">
    <property type="protein sequence ID" value="MFG3819631.1"/>
    <property type="molecule type" value="Genomic_DNA"/>
</dbReference>